<evidence type="ECO:0000256" key="2">
    <source>
        <dbReference type="ARBA" id="ARBA00023125"/>
    </source>
</evidence>
<dbReference type="Pfam" id="PF01381">
    <property type="entry name" value="HTH_3"/>
    <property type="match status" value="1"/>
</dbReference>
<evidence type="ECO:0000256" key="1">
    <source>
        <dbReference type="ARBA" id="ARBA00023015"/>
    </source>
</evidence>
<dbReference type="GO" id="GO:0003677">
    <property type="term" value="F:DNA binding"/>
    <property type="evidence" value="ECO:0007669"/>
    <property type="project" value="UniProtKB-KW"/>
</dbReference>
<dbReference type="PANTHER" id="PTHR36511:SF3">
    <property type="entry name" value="ANTITOXIN HIGA-2"/>
    <property type="match status" value="1"/>
</dbReference>
<keyword evidence="2" id="KW-0238">DNA-binding</keyword>
<dbReference type="InterPro" id="IPR052359">
    <property type="entry name" value="HTH-type_reg/antitoxin"/>
</dbReference>
<dbReference type="PROSITE" id="PS50943">
    <property type="entry name" value="HTH_CROC1"/>
    <property type="match status" value="1"/>
</dbReference>
<keyword evidence="3" id="KW-0804">Transcription</keyword>
<evidence type="ECO:0000259" key="4">
    <source>
        <dbReference type="PROSITE" id="PS50943"/>
    </source>
</evidence>
<dbReference type="AlphaFoldDB" id="A0A512C586"/>
<proteinExistence type="predicted"/>
<dbReference type="Gene3D" id="1.10.260.40">
    <property type="entry name" value="lambda repressor-like DNA-binding domains"/>
    <property type="match status" value="1"/>
</dbReference>
<dbReference type="SUPFAM" id="SSF47413">
    <property type="entry name" value="lambda repressor-like DNA-binding domains"/>
    <property type="match status" value="1"/>
</dbReference>
<dbReference type="InterPro" id="IPR010982">
    <property type="entry name" value="Lambda_DNA-bd_dom_sf"/>
</dbReference>
<gene>
    <name evidence="5" type="ORF">MAE02_69130</name>
</gene>
<evidence type="ECO:0000313" key="6">
    <source>
        <dbReference type="Proteomes" id="UP000321085"/>
    </source>
</evidence>
<protein>
    <submittedName>
        <fullName evidence="5">Transcriptional regulator</fullName>
    </submittedName>
</protein>
<dbReference type="Proteomes" id="UP000321085">
    <property type="component" value="Unassembled WGS sequence"/>
</dbReference>
<accession>A0A512C586</accession>
<evidence type="ECO:0000256" key="3">
    <source>
        <dbReference type="ARBA" id="ARBA00023163"/>
    </source>
</evidence>
<organism evidence="5 6">
    <name type="scientific">Microvirga aerophila</name>
    <dbReference type="NCBI Taxonomy" id="670291"/>
    <lineage>
        <taxon>Bacteria</taxon>
        <taxon>Pseudomonadati</taxon>
        <taxon>Pseudomonadota</taxon>
        <taxon>Alphaproteobacteria</taxon>
        <taxon>Hyphomicrobiales</taxon>
        <taxon>Methylobacteriaceae</taxon>
        <taxon>Microvirga</taxon>
    </lineage>
</organism>
<evidence type="ECO:0000313" key="5">
    <source>
        <dbReference type="EMBL" id="GEO19217.1"/>
    </source>
</evidence>
<sequence>MTTRKKAYRSNALQSLHLAAEDLHAVGAIDKLTMRRFDVACLTPVEGLQPEKIKRIRESAHMSQALFARALNVTTSLVSKWERGEKKPSGPSLKLLALADKKGIEAIL</sequence>
<dbReference type="InterPro" id="IPR001387">
    <property type="entry name" value="Cro/C1-type_HTH"/>
</dbReference>
<reference evidence="5 6" key="1">
    <citation type="submission" date="2019-07" db="EMBL/GenBank/DDBJ databases">
        <title>Whole genome shotgun sequence of Microvirga aerophila NBRC 106136.</title>
        <authorList>
            <person name="Hosoyama A."/>
            <person name="Uohara A."/>
            <person name="Ohji S."/>
            <person name="Ichikawa N."/>
        </authorList>
    </citation>
    <scope>NUCLEOTIDE SEQUENCE [LARGE SCALE GENOMIC DNA]</scope>
    <source>
        <strain evidence="5 6">NBRC 106136</strain>
    </source>
</reference>
<dbReference type="PANTHER" id="PTHR36511">
    <property type="entry name" value="MERR FAMILY BACTERIAL REGULATORY PROTEIN"/>
    <property type="match status" value="1"/>
</dbReference>
<keyword evidence="1" id="KW-0805">Transcription regulation</keyword>
<feature type="domain" description="HTH cro/C1-type" evidence="4">
    <location>
        <begin position="53"/>
        <end position="97"/>
    </location>
</feature>
<dbReference type="EMBL" id="BJYU01000362">
    <property type="protein sequence ID" value="GEO19217.1"/>
    <property type="molecule type" value="Genomic_DNA"/>
</dbReference>
<dbReference type="SMART" id="SM00530">
    <property type="entry name" value="HTH_XRE"/>
    <property type="match status" value="1"/>
</dbReference>
<keyword evidence="6" id="KW-1185">Reference proteome</keyword>
<dbReference type="CDD" id="cd00093">
    <property type="entry name" value="HTH_XRE"/>
    <property type="match status" value="1"/>
</dbReference>
<comment type="caution">
    <text evidence="5">The sequence shown here is derived from an EMBL/GenBank/DDBJ whole genome shotgun (WGS) entry which is preliminary data.</text>
</comment>
<name>A0A512C586_9HYPH</name>